<feature type="transmembrane region" description="Helical" evidence="17">
    <location>
        <begin position="67"/>
        <end position="88"/>
    </location>
</feature>
<comment type="catalytic activity">
    <reaction evidence="1 16">
        <text>a 1,2-diacyl-sn-glycero-3-phosphate + CTP + H(+) = a CDP-1,2-diacyl-sn-glycerol + diphosphate</text>
        <dbReference type="Rhea" id="RHEA:16229"/>
        <dbReference type="ChEBI" id="CHEBI:15378"/>
        <dbReference type="ChEBI" id="CHEBI:33019"/>
        <dbReference type="ChEBI" id="CHEBI:37563"/>
        <dbReference type="ChEBI" id="CHEBI:58332"/>
        <dbReference type="ChEBI" id="CHEBI:58608"/>
        <dbReference type="EC" id="2.7.7.41"/>
    </reaction>
</comment>
<evidence type="ECO:0000256" key="14">
    <source>
        <dbReference type="ARBA" id="ARBA00023209"/>
    </source>
</evidence>
<dbReference type="EMBL" id="LWDP01000013">
    <property type="protein sequence ID" value="ORD94639.1"/>
    <property type="molecule type" value="Genomic_DNA"/>
</dbReference>
<evidence type="ECO:0000256" key="17">
    <source>
        <dbReference type="SAM" id="Phobius"/>
    </source>
</evidence>
<feature type="transmembrane region" description="Helical" evidence="17">
    <location>
        <begin position="35"/>
        <end position="55"/>
    </location>
</feature>
<keyword evidence="10 16" id="KW-0548">Nucleotidyltransferase</keyword>
<dbReference type="GO" id="GO:0004605">
    <property type="term" value="F:phosphatidate cytidylyltransferase activity"/>
    <property type="evidence" value="ECO:0007669"/>
    <property type="project" value="UniProtKB-EC"/>
</dbReference>
<dbReference type="GO" id="GO:0005789">
    <property type="term" value="C:endoplasmic reticulum membrane"/>
    <property type="evidence" value="ECO:0007669"/>
    <property type="project" value="TreeGrafter"/>
</dbReference>
<dbReference type="PANTHER" id="PTHR13773:SF8">
    <property type="entry name" value="PHOSPHATIDATE CYTIDYLYLTRANSFERASE, PHOTORECEPTOR-SPECIFIC"/>
    <property type="match status" value="1"/>
</dbReference>
<evidence type="ECO:0000256" key="12">
    <source>
        <dbReference type="ARBA" id="ARBA00023098"/>
    </source>
</evidence>
<accession>A0A1Y1S870</accession>
<organism evidence="18 19">
    <name type="scientific">Enterospora canceri</name>
    <dbReference type="NCBI Taxonomy" id="1081671"/>
    <lineage>
        <taxon>Eukaryota</taxon>
        <taxon>Fungi</taxon>
        <taxon>Fungi incertae sedis</taxon>
        <taxon>Microsporidia</taxon>
        <taxon>Enterocytozoonidae</taxon>
        <taxon>Enterospora</taxon>
    </lineage>
</organism>
<keyword evidence="19" id="KW-1185">Reference proteome</keyword>
<evidence type="ECO:0000256" key="15">
    <source>
        <dbReference type="ARBA" id="ARBA00023264"/>
    </source>
</evidence>
<evidence type="ECO:0000256" key="3">
    <source>
        <dbReference type="ARBA" id="ARBA00005119"/>
    </source>
</evidence>
<evidence type="ECO:0000256" key="1">
    <source>
        <dbReference type="ARBA" id="ARBA00001698"/>
    </source>
</evidence>
<evidence type="ECO:0000313" key="19">
    <source>
        <dbReference type="Proteomes" id="UP000192639"/>
    </source>
</evidence>
<reference evidence="18 19" key="1">
    <citation type="journal article" date="2017" name="Environ. Microbiol.">
        <title>Decay of the glycolytic pathway and adaptation to intranuclear parasitism within Enterocytozoonidae microsporidia.</title>
        <authorList>
            <person name="Wiredu Boakye D."/>
            <person name="Jaroenlak P."/>
            <person name="Prachumwat A."/>
            <person name="Williams T.A."/>
            <person name="Bateman K.S."/>
            <person name="Itsathitphaisarn O."/>
            <person name="Sritunyalucksana K."/>
            <person name="Paszkiewicz K.H."/>
            <person name="Moore K.A."/>
            <person name="Stentiford G.D."/>
            <person name="Williams B.A."/>
        </authorList>
    </citation>
    <scope>NUCLEOTIDE SEQUENCE [LARGE SCALE GENOMIC DNA]</scope>
    <source>
        <strain evidence="18 19">GB1</strain>
    </source>
</reference>
<dbReference type="OrthoDB" id="10260889at2759"/>
<dbReference type="EC" id="2.7.7.41" evidence="6 16"/>
<comment type="pathway">
    <text evidence="3 16">Phospholipid metabolism; CDP-diacylglycerol biosynthesis; CDP-diacylglycerol from sn-glycerol 3-phosphate: step 3/3.</text>
</comment>
<feature type="transmembrane region" description="Helical" evidence="17">
    <location>
        <begin position="193"/>
        <end position="212"/>
    </location>
</feature>
<evidence type="ECO:0000256" key="9">
    <source>
        <dbReference type="ARBA" id="ARBA00022692"/>
    </source>
</evidence>
<comment type="similarity">
    <text evidence="5 16">Belongs to the CDS family.</text>
</comment>
<dbReference type="PANTHER" id="PTHR13773">
    <property type="entry name" value="PHOSPHATIDATE CYTIDYLYLTRANSFERASE"/>
    <property type="match status" value="1"/>
</dbReference>
<evidence type="ECO:0000256" key="8">
    <source>
        <dbReference type="ARBA" id="ARBA00022679"/>
    </source>
</evidence>
<dbReference type="GO" id="GO:0016024">
    <property type="term" value="P:CDP-diacylglycerol biosynthetic process"/>
    <property type="evidence" value="ECO:0007669"/>
    <property type="project" value="UniProtKB-UniPathway"/>
</dbReference>
<comment type="pathway">
    <text evidence="4">Lipid metabolism.</text>
</comment>
<keyword evidence="12" id="KW-0443">Lipid metabolism</keyword>
<evidence type="ECO:0000256" key="4">
    <source>
        <dbReference type="ARBA" id="ARBA00005189"/>
    </source>
</evidence>
<evidence type="ECO:0000256" key="6">
    <source>
        <dbReference type="ARBA" id="ARBA00012487"/>
    </source>
</evidence>
<dbReference type="VEuPathDB" id="MicrosporidiaDB:ECANGB1_306"/>
<evidence type="ECO:0000256" key="5">
    <source>
        <dbReference type="ARBA" id="ARBA00010185"/>
    </source>
</evidence>
<name>A0A1Y1S870_9MICR</name>
<evidence type="ECO:0000256" key="2">
    <source>
        <dbReference type="ARBA" id="ARBA00004141"/>
    </source>
</evidence>
<dbReference type="Proteomes" id="UP000192639">
    <property type="component" value="Unassembled WGS sequence"/>
</dbReference>
<evidence type="ECO:0000256" key="16">
    <source>
        <dbReference type="RuleBase" id="RU003938"/>
    </source>
</evidence>
<feature type="transmembrane region" description="Helical" evidence="17">
    <location>
        <begin position="245"/>
        <end position="270"/>
    </location>
</feature>
<evidence type="ECO:0000313" key="18">
    <source>
        <dbReference type="EMBL" id="ORD94639.1"/>
    </source>
</evidence>
<evidence type="ECO:0000256" key="7">
    <source>
        <dbReference type="ARBA" id="ARBA00022516"/>
    </source>
</evidence>
<dbReference type="InterPro" id="IPR016720">
    <property type="entry name" value="PC_Trfase_euk"/>
</dbReference>
<keyword evidence="9 16" id="KW-0812">Transmembrane</keyword>
<proteinExistence type="inferred from homology"/>
<comment type="subcellular location">
    <subcellularLocation>
        <location evidence="2">Membrane</location>
        <topology evidence="2">Multi-pass membrane protein</topology>
    </subcellularLocation>
</comment>
<sequence>MDIKKLIQSNFIKRSVFGAVMIVVFHQICRKDVRYLAGLIFAICLGCVIEILHLTKHYIHGFTHAFLTYYMAILLFMNSSVTSLSYFFPNSRNFILQWKPDVIGFYFYLGGFIKYIMDFTKKKLKKQMVELSLIHLSSTIMGATFKAACRNLARGKFYVIYPASLIICNDIFAYLVGKLFGRTPLFHFSPKKTVEGFLGAFVFTCITSYIFVRLKLDYNILPDKLDSVMKTRVNLPYKWLNKPALVYYNVAFVLAASFLAPFGGFLASVIKRFFKKKDFSTLFPGHGGVLDRMDCQLLMIWFTYYFLAGIVEIKTQTVGTLASFILTNFSEDEIQALIQMLRKGD</sequence>
<keyword evidence="13 17" id="KW-0472">Membrane</keyword>
<evidence type="ECO:0000256" key="11">
    <source>
        <dbReference type="ARBA" id="ARBA00022989"/>
    </source>
</evidence>
<evidence type="ECO:0000256" key="10">
    <source>
        <dbReference type="ARBA" id="ARBA00022695"/>
    </source>
</evidence>
<dbReference type="Pfam" id="PF01148">
    <property type="entry name" value="CTP_transf_1"/>
    <property type="match status" value="1"/>
</dbReference>
<keyword evidence="7" id="KW-0444">Lipid biosynthesis</keyword>
<dbReference type="InterPro" id="IPR000374">
    <property type="entry name" value="PC_trans"/>
</dbReference>
<keyword evidence="8 16" id="KW-0808">Transferase</keyword>
<dbReference type="PROSITE" id="PS01315">
    <property type="entry name" value="CDS"/>
    <property type="match status" value="1"/>
</dbReference>
<feature type="transmembrane region" description="Helical" evidence="17">
    <location>
        <begin position="100"/>
        <end position="117"/>
    </location>
</feature>
<dbReference type="AlphaFoldDB" id="A0A1Y1S870"/>
<evidence type="ECO:0000256" key="13">
    <source>
        <dbReference type="ARBA" id="ARBA00023136"/>
    </source>
</evidence>
<dbReference type="UniPathway" id="UPA00557">
    <property type="reaction ID" value="UER00614"/>
</dbReference>
<keyword evidence="11 17" id="KW-1133">Transmembrane helix</keyword>
<comment type="caution">
    <text evidence="18">The sequence shown here is derived from an EMBL/GenBank/DDBJ whole genome shotgun (WGS) entry which is preliminary data.</text>
</comment>
<protein>
    <recommendedName>
        <fullName evidence="6 16">Phosphatidate cytidylyltransferase</fullName>
        <ecNumber evidence="6 16">2.7.7.41</ecNumber>
    </recommendedName>
</protein>
<keyword evidence="15" id="KW-1208">Phospholipid metabolism</keyword>
<keyword evidence="14" id="KW-0594">Phospholipid biosynthesis</keyword>
<feature type="transmembrane region" description="Helical" evidence="17">
    <location>
        <begin position="160"/>
        <end position="181"/>
    </location>
</feature>
<gene>
    <name evidence="18" type="primary">CDS1</name>
    <name evidence="18" type="ORF">ECANGB1_306</name>
</gene>